<dbReference type="EMBL" id="DF967972">
    <property type="protein sequence ID" value="GAP15253.1"/>
    <property type="molecule type" value="Genomic_DNA"/>
</dbReference>
<dbReference type="SUPFAM" id="SSF109604">
    <property type="entry name" value="HD-domain/PDEase-like"/>
    <property type="match status" value="1"/>
</dbReference>
<organism evidence="3">
    <name type="scientific">Longilinea arvoryzae</name>
    <dbReference type="NCBI Taxonomy" id="360412"/>
    <lineage>
        <taxon>Bacteria</taxon>
        <taxon>Bacillati</taxon>
        <taxon>Chloroflexota</taxon>
        <taxon>Anaerolineae</taxon>
        <taxon>Anaerolineales</taxon>
        <taxon>Anaerolineaceae</taxon>
        <taxon>Longilinea</taxon>
    </lineage>
</organism>
<gene>
    <name evidence="3" type="ORF">LARV_03037</name>
</gene>
<proteinExistence type="inferred from homology"/>
<dbReference type="Gene3D" id="1.10.3210.10">
    <property type="entry name" value="Hypothetical protein af1432"/>
    <property type="match status" value="1"/>
</dbReference>
<dbReference type="InterPro" id="IPR003607">
    <property type="entry name" value="HD/PDEase_dom"/>
</dbReference>
<reference evidence="3" key="1">
    <citation type="submission" date="2015-07" db="EMBL/GenBank/DDBJ databases">
        <title>Draft Genome Sequences of Anaerolinea thermolimosa IMO-1, Bellilinea caldifistulae GOMI-1, Leptolinea tardivitalis YMTK-2, Levilinea saccharolytica KIBI-1,Longilinea arvoryzae KOME-1, Previously Described as Members of the Anaerolineaceae (Chloroflexi).</title>
        <authorList>
            <person name="Sekiguchi Y."/>
            <person name="Ohashi A."/>
            <person name="Matsuura N."/>
            <person name="Tourlousse M.D."/>
        </authorList>
    </citation>
    <scope>NUCLEOTIDE SEQUENCE [LARGE SCALE GENOMIC DNA]</scope>
    <source>
        <strain evidence="3">KOME-1</strain>
    </source>
</reference>
<protein>
    <submittedName>
        <fullName evidence="3">Exopolyphosphatase</fullName>
    </submittedName>
</protein>
<dbReference type="InterPro" id="IPR048950">
    <property type="entry name" value="Ppx_GppA_C"/>
</dbReference>
<evidence type="ECO:0000259" key="2">
    <source>
        <dbReference type="Pfam" id="PF21447"/>
    </source>
</evidence>
<evidence type="ECO:0000256" key="1">
    <source>
        <dbReference type="ARBA" id="ARBA00007125"/>
    </source>
</evidence>
<evidence type="ECO:0000313" key="3">
    <source>
        <dbReference type="EMBL" id="GAP15253.1"/>
    </source>
</evidence>
<comment type="similarity">
    <text evidence="1">Belongs to the GppA/Ppx family.</text>
</comment>
<dbReference type="RefSeq" id="WP_075074438.1">
    <property type="nucleotide sequence ID" value="NZ_DF967972.1"/>
</dbReference>
<sequence length="206" mass="23475">MKFAAKMSPEQENALQACLQLAQTLEYEEGHTHQVTRLALRLFDELQALHQLGETERFWLQCAGILHDIGWVEGWKGHHKTALRIIQTTQLLPFESKERLIIGSIARYHRKALPSLNQDHFAALEPDEQEKVKTLSAILRTADGLDAAHQSRVRDLMVHVSKKKIVIHCAIKTLTAIEEETAAIEKSDLLGIVFQRAISFRWKSLI</sequence>
<dbReference type="PANTHER" id="PTHR30005">
    <property type="entry name" value="EXOPOLYPHOSPHATASE"/>
    <property type="match status" value="1"/>
</dbReference>
<dbReference type="STRING" id="360412.LARV_03037"/>
<evidence type="ECO:0000313" key="4">
    <source>
        <dbReference type="Proteomes" id="UP000055060"/>
    </source>
</evidence>
<name>A0A0S7BN56_9CHLR</name>
<dbReference type="PANTHER" id="PTHR30005:SF0">
    <property type="entry name" value="RETROGRADE REGULATION PROTEIN 2"/>
    <property type="match status" value="1"/>
</dbReference>
<dbReference type="Proteomes" id="UP000055060">
    <property type="component" value="Unassembled WGS sequence"/>
</dbReference>
<dbReference type="Pfam" id="PF21447">
    <property type="entry name" value="Ppx-GppA_III"/>
    <property type="match status" value="1"/>
</dbReference>
<dbReference type="InterPro" id="IPR050273">
    <property type="entry name" value="GppA/Ppx_hydrolase"/>
</dbReference>
<dbReference type="CDD" id="cd00077">
    <property type="entry name" value="HDc"/>
    <property type="match status" value="1"/>
</dbReference>
<dbReference type="OrthoDB" id="9793035at2"/>
<dbReference type="AlphaFoldDB" id="A0A0S7BN56"/>
<accession>A0A0S7BN56</accession>
<keyword evidence="4" id="KW-1185">Reference proteome</keyword>
<dbReference type="GO" id="GO:0016462">
    <property type="term" value="F:pyrophosphatase activity"/>
    <property type="evidence" value="ECO:0007669"/>
    <property type="project" value="TreeGrafter"/>
</dbReference>
<feature type="domain" description="Ppx/GppA phosphatase C-terminal" evidence="2">
    <location>
        <begin position="19"/>
        <end position="162"/>
    </location>
</feature>